<evidence type="ECO:0000313" key="3">
    <source>
        <dbReference type="Proteomes" id="UP000192074"/>
    </source>
</evidence>
<feature type="transmembrane region" description="Helical" evidence="1">
    <location>
        <begin position="200"/>
        <end position="218"/>
    </location>
</feature>
<feature type="transmembrane region" description="Helical" evidence="1">
    <location>
        <begin position="168"/>
        <end position="188"/>
    </location>
</feature>
<reference evidence="2 3" key="1">
    <citation type="submission" date="2016-01" db="EMBL/GenBank/DDBJ databases">
        <authorList>
            <person name="Regsiter A."/>
            <person name="william w."/>
        </authorList>
    </citation>
    <scope>NUCLEOTIDE SEQUENCE [LARGE SCALE GENOMIC DNA]</scope>
    <source>
        <strain evidence="2 3">B6</strain>
    </source>
</reference>
<proteinExistence type="predicted"/>
<evidence type="ECO:0000313" key="2">
    <source>
        <dbReference type="EMBL" id="CVI25110.1"/>
    </source>
</evidence>
<feature type="transmembrane region" description="Helical" evidence="1">
    <location>
        <begin position="94"/>
        <end position="114"/>
    </location>
</feature>
<organism evidence="2 3">
    <name type="scientific">Agrobacterium tumefaciens str. B6</name>
    <dbReference type="NCBI Taxonomy" id="1183423"/>
    <lineage>
        <taxon>Bacteria</taxon>
        <taxon>Pseudomonadati</taxon>
        <taxon>Pseudomonadota</taxon>
        <taxon>Alphaproteobacteria</taxon>
        <taxon>Hyphomicrobiales</taxon>
        <taxon>Rhizobiaceae</taxon>
        <taxon>Rhizobium/Agrobacterium group</taxon>
        <taxon>Agrobacterium</taxon>
        <taxon>Agrobacterium tumefaciens complex</taxon>
    </lineage>
</organism>
<feature type="transmembrane region" description="Helical" evidence="1">
    <location>
        <begin position="126"/>
        <end position="147"/>
    </location>
</feature>
<keyword evidence="1" id="KW-1133">Transmembrane helix</keyword>
<dbReference type="EMBL" id="FCNL01000040">
    <property type="protein sequence ID" value="CVI25110.1"/>
    <property type="molecule type" value="Genomic_DNA"/>
</dbReference>
<keyword evidence="1" id="KW-0812">Transmembrane</keyword>
<dbReference type="Proteomes" id="UP000192074">
    <property type="component" value="Unassembled WGS sequence"/>
</dbReference>
<feature type="transmembrane region" description="Helical" evidence="1">
    <location>
        <begin position="49"/>
        <end position="73"/>
    </location>
</feature>
<evidence type="ECO:0000256" key="1">
    <source>
        <dbReference type="SAM" id="Phobius"/>
    </source>
</evidence>
<accession>A0A822VD80</accession>
<evidence type="ECO:0008006" key="4">
    <source>
        <dbReference type="Google" id="ProtNLM"/>
    </source>
</evidence>
<feature type="transmembrane region" description="Helical" evidence="1">
    <location>
        <begin position="21"/>
        <end position="37"/>
    </location>
</feature>
<name>A0A822VD80_AGRTU</name>
<keyword evidence="1" id="KW-0472">Membrane</keyword>
<sequence>MAGKSDADFEKDRLRQSERTYAVLFSLSFAIVAQGAATKITTATIAGDFSLQALLLNAEMTASFLITAGLFYYQGDRFLDIMFAREPLGVVTPFNFGLNYAINVCQMIPFYLMAHGLSFENTSTVGFTWYFVAYTFLIVLGLMLLFIRRFANFMKRHKEPRPIATLGAFWVFMNSLLLLVVIVLWMAWRSWGHVACPTNGATTGSTVFLVTFGIMVLLRDILDFSTAWRVVYPTPRYTRFGRVMAWFSTVQAQDKAWRVGFIIFVAIIFMILSSGLWNLFDLRAVCKL</sequence>
<dbReference type="RefSeq" id="WP_060723595.1">
    <property type="nucleotide sequence ID" value="NZ_LMVK01000008.1"/>
</dbReference>
<comment type="caution">
    <text evidence="2">The sequence shown here is derived from an EMBL/GenBank/DDBJ whole genome shotgun (WGS) entry which is preliminary data.</text>
</comment>
<gene>
    <name evidence="2" type="ORF">AGR4A_pAt10489</name>
</gene>
<protein>
    <recommendedName>
        <fullName evidence="4">Transmembrane protein</fullName>
    </recommendedName>
</protein>
<dbReference type="AlphaFoldDB" id="A0A822VD80"/>
<feature type="transmembrane region" description="Helical" evidence="1">
    <location>
        <begin position="259"/>
        <end position="280"/>
    </location>
</feature>